<proteinExistence type="predicted"/>
<keyword evidence="3" id="KW-1185">Reference proteome</keyword>
<feature type="transmembrane region" description="Helical" evidence="1">
    <location>
        <begin position="39"/>
        <end position="56"/>
    </location>
</feature>
<dbReference type="EMBL" id="FNYK01000017">
    <property type="protein sequence ID" value="SEI69023.1"/>
    <property type="molecule type" value="Genomic_DNA"/>
</dbReference>
<feature type="transmembrane region" description="Helical" evidence="1">
    <location>
        <begin position="87"/>
        <end position="104"/>
    </location>
</feature>
<dbReference type="RefSeq" id="WP_074731804.1">
    <property type="nucleotide sequence ID" value="NZ_CADBKW010000015.1"/>
</dbReference>
<evidence type="ECO:0000256" key="1">
    <source>
        <dbReference type="SAM" id="Phobius"/>
    </source>
</evidence>
<dbReference type="AlphaFoldDB" id="A0A1H6SM98"/>
<gene>
    <name evidence="2" type="ORF">SAMN04487834_10174</name>
</gene>
<dbReference type="OrthoDB" id="308265at2"/>
<organism evidence="2 3">
    <name type="scientific">Sharpea azabuensis</name>
    <dbReference type="NCBI Taxonomy" id="322505"/>
    <lineage>
        <taxon>Bacteria</taxon>
        <taxon>Bacillati</taxon>
        <taxon>Bacillota</taxon>
        <taxon>Erysipelotrichia</taxon>
        <taxon>Erysipelotrichales</taxon>
        <taxon>Coprobacillaceae</taxon>
        <taxon>Sharpea</taxon>
    </lineage>
</organism>
<keyword evidence="1" id="KW-0812">Transmembrane</keyword>
<dbReference type="STRING" id="322505.SAMN04487836_1062"/>
<accession>A0A1H6SM98</accession>
<name>A0A1H6SM98_9FIRM</name>
<sequence>MNKIIVIIILCALLTFILRATPYFLVNKIEHMPDYLEKLIADLPLVVMSVLVVYCFKDAFFTTPVKSLPALIAGLVTAISYKLHHNTTLSIILGTILYMGILHIL</sequence>
<evidence type="ECO:0000313" key="2">
    <source>
        <dbReference type="EMBL" id="SEI69023.1"/>
    </source>
</evidence>
<dbReference type="Pfam" id="PF05437">
    <property type="entry name" value="AzlD"/>
    <property type="match status" value="1"/>
</dbReference>
<reference evidence="3" key="1">
    <citation type="submission" date="2016-10" db="EMBL/GenBank/DDBJ databases">
        <authorList>
            <person name="Varghese N."/>
        </authorList>
    </citation>
    <scope>NUCLEOTIDE SEQUENCE [LARGE SCALE GENOMIC DNA]</scope>
    <source>
        <strain evidence="3">DSM 20406</strain>
    </source>
</reference>
<evidence type="ECO:0000313" key="3">
    <source>
        <dbReference type="Proteomes" id="UP000183028"/>
    </source>
</evidence>
<keyword evidence="1" id="KW-1133">Transmembrane helix</keyword>
<protein>
    <submittedName>
        <fullName evidence="2">Branched-chain amino acid transport protein AzlD</fullName>
    </submittedName>
</protein>
<keyword evidence="1" id="KW-0472">Membrane</keyword>
<dbReference type="Proteomes" id="UP000183028">
    <property type="component" value="Unassembled WGS sequence"/>
</dbReference>
<dbReference type="InterPro" id="IPR008407">
    <property type="entry name" value="Brnchd-chn_aa_trnsp_AzlD"/>
</dbReference>